<proteinExistence type="predicted"/>
<sequence>MSTGRSGIALLASTGFRSTAYSRLECIKRTAMANESNTQ</sequence>
<evidence type="ECO:0000313" key="1">
    <source>
        <dbReference type="EMBL" id="JAD23386.1"/>
    </source>
</evidence>
<protein>
    <submittedName>
        <fullName evidence="1">Uncharacterized protein</fullName>
    </submittedName>
</protein>
<reference evidence="1" key="1">
    <citation type="submission" date="2014-09" db="EMBL/GenBank/DDBJ databases">
        <authorList>
            <person name="Magalhaes I.L.F."/>
            <person name="Oliveira U."/>
            <person name="Santos F.R."/>
            <person name="Vidigal T.H.D.A."/>
            <person name="Brescovit A.D."/>
            <person name="Santos A.J."/>
        </authorList>
    </citation>
    <scope>NUCLEOTIDE SEQUENCE</scope>
    <source>
        <tissue evidence="1">Shoot tissue taken approximately 20 cm above the soil surface</tissue>
    </source>
</reference>
<dbReference type="EMBL" id="GBRH01274509">
    <property type="protein sequence ID" value="JAD23386.1"/>
    <property type="molecule type" value="Transcribed_RNA"/>
</dbReference>
<organism evidence="1">
    <name type="scientific">Arundo donax</name>
    <name type="common">Giant reed</name>
    <name type="synonym">Donax arundinaceus</name>
    <dbReference type="NCBI Taxonomy" id="35708"/>
    <lineage>
        <taxon>Eukaryota</taxon>
        <taxon>Viridiplantae</taxon>
        <taxon>Streptophyta</taxon>
        <taxon>Embryophyta</taxon>
        <taxon>Tracheophyta</taxon>
        <taxon>Spermatophyta</taxon>
        <taxon>Magnoliopsida</taxon>
        <taxon>Liliopsida</taxon>
        <taxon>Poales</taxon>
        <taxon>Poaceae</taxon>
        <taxon>PACMAD clade</taxon>
        <taxon>Arundinoideae</taxon>
        <taxon>Arundineae</taxon>
        <taxon>Arundo</taxon>
    </lineage>
</organism>
<name>A0A0A8YBN1_ARUDO</name>
<reference evidence="1" key="2">
    <citation type="journal article" date="2015" name="Data Brief">
        <title>Shoot transcriptome of the giant reed, Arundo donax.</title>
        <authorList>
            <person name="Barrero R.A."/>
            <person name="Guerrero F.D."/>
            <person name="Moolhuijzen P."/>
            <person name="Goolsby J.A."/>
            <person name="Tidwell J."/>
            <person name="Bellgard S.E."/>
            <person name="Bellgard M.I."/>
        </authorList>
    </citation>
    <scope>NUCLEOTIDE SEQUENCE</scope>
    <source>
        <tissue evidence="1">Shoot tissue taken approximately 20 cm above the soil surface</tissue>
    </source>
</reference>
<accession>A0A0A8YBN1</accession>
<dbReference type="AlphaFoldDB" id="A0A0A8YBN1"/>